<dbReference type="AlphaFoldDB" id="A0A5C6AGJ4"/>
<keyword evidence="1" id="KW-1133">Transmembrane helix</keyword>
<evidence type="ECO:0000313" key="3">
    <source>
        <dbReference type="Proteomes" id="UP000320176"/>
    </source>
</evidence>
<keyword evidence="3" id="KW-1185">Reference proteome</keyword>
<keyword evidence="1" id="KW-0472">Membrane</keyword>
<dbReference type="Proteomes" id="UP000320176">
    <property type="component" value="Unassembled WGS sequence"/>
</dbReference>
<evidence type="ECO:0000256" key="1">
    <source>
        <dbReference type="SAM" id="Phobius"/>
    </source>
</evidence>
<protein>
    <submittedName>
        <fullName evidence="2">Uncharacterized protein</fullName>
    </submittedName>
</protein>
<name>A0A5C6AGJ4_9BACT</name>
<comment type="caution">
    <text evidence="2">The sequence shown here is derived from an EMBL/GenBank/DDBJ whole genome shotgun (WGS) entry which is preliminary data.</text>
</comment>
<feature type="transmembrane region" description="Helical" evidence="1">
    <location>
        <begin position="39"/>
        <end position="55"/>
    </location>
</feature>
<gene>
    <name evidence="2" type="ORF">Pla52n_49420</name>
</gene>
<sequence>MSASRSRIILKFVFAVLLVTGFVYWFSRNAPEPRLPLRIFLTAGVMIYAMIGYILRPKTYRNTSAARQLTKRRRKRDVNFVRWLLLPGKHLAFALIDFVWMIFGKTPNHDRFTITLEK</sequence>
<proteinExistence type="predicted"/>
<keyword evidence="1" id="KW-0812">Transmembrane</keyword>
<feature type="transmembrane region" description="Helical" evidence="1">
    <location>
        <begin position="80"/>
        <end position="103"/>
    </location>
</feature>
<dbReference type="EMBL" id="SJPN01000006">
    <property type="protein sequence ID" value="TWT98428.1"/>
    <property type="molecule type" value="Genomic_DNA"/>
</dbReference>
<reference evidence="2 3" key="1">
    <citation type="submission" date="2019-02" db="EMBL/GenBank/DDBJ databases">
        <title>Deep-cultivation of Planctomycetes and their phenomic and genomic characterization uncovers novel biology.</title>
        <authorList>
            <person name="Wiegand S."/>
            <person name="Jogler M."/>
            <person name="Boedeker C."/>
            <person name="Pinto D."/>
            <person name="Vollmers J."/>
            <person name="Rivas-Marin E."/>
            <person name="Kohn T."/>
            <person name="Peeters S.H."/>
            <person name="Heuer A."/>
            <person name="Rast P."/>
            <person name="Oberbeckmann S."/>
            <person name="Bunk B."/>
            <person name="Jeske O."/>
            <person name="Meyerdierks A."/>
            <person name="Storesund J.E."/>
            <person name="Kallscheuer N."/>
            <person name="Luecker S."/>
            <person name="Lage O.M."/>
            <person name="Pohl T."/>
            <person name="Merkel B.J."/>
            <person name="Hornburger P."/>
            <person name="Mueller R.-W."/>
            <person name="Bruemmer F."/>
            <person name="Labrenz M."/>
            <person name="Spormann A.M."/>
            <person name="Op Den Camp H."/>
            <person name="Overmann J."/>
            <person name="Amann R."/>
            <person name="Jetten M.S.M."/>
            <person name="Mascher T."/>
            <person name="Medema M.H."/>
            <person name="Devos D.P."/>
            <person name="Kaster A.-K."/>
            <person name="Ovreas L."/>
            <person name="Rohde M."/>
            <person name="Galperin M.Y."/>
            <person name="Jogler C."/>
        </authorList>
    </citation>
    <scope>NUCLEOTIDE SEQUENCE [LARGE SCALE GENOMIC DNA]</scope>
    <source>
        <strain evidence="2 3">Pla52n</strain>
    </source>
</reference>
<accession>A0A5C6AGJ4</accession>
<feature type="transmembrane region" description="Helical" evidence="1">
    <location>
        <begin position="9"/>
        <end position="27"/>
    </location>
</feature>
<organism evidence="2 3">
    <name type="scientific">Stieleria varia</name>
    <dbReference type="NCBI Taxonomy" id="2528005"/>
    <lineage>
        <taxon>Bacteria</taxon>
        <taxon>Pseudomonadati</taxon>
        <taxon>Planctomycetota</taxon>
        <taxon>Planctomycetia</taxon>
        <taxon>Pirellulales</taxon>
        <taxon>Pirellulaceae</taxon>
        <taxon>Stieleria</taxon>
    </lineage>
</organism>
<evidence type="ECO:0000313" key="2">
    <source>
        <dbReference type="EMBL" id="TWT98428.1"/>
    </source>
</evidence>